<dbReference type="Proteomes" id="UP001499978">
    <property type="component" value="Unassembled WGS sequence"/>
</dbReference>
<protein>
    <submittedName>
        <fullName evidence="9">Sec-independent translocase</fullName>
    </submittedName>
</protein>
<sequence>MFDNLNMWELGALFLLAFLIFGDRLPKVIADGLRMLRNLRSMANDATGDLRQQLGTDIQLEDLNPKALLRKHVLSEADEEALRRPLRGLYDEVRADVGGVRDDVEHVRSGLRSGSGGVGTPAASAETGPAEIPPTEVSPPPVAPRGADYDAT</sequence>
<organism evidence="9 10">
    <name type="scientific">Pilimelia columellifera subsp. columellifera</name>
    <dbReference type="NCBI Taxonomy" id="706583"/>
    <lineage>
        <taxon>Bacteria</taxon>
        <taxon>Bacillati</taxon>
        <taxon>Actinomycetota</taxon>
        <taxon>Actinomycetes</taxon>
        <taxon>Micromonosporales</taxon>
        <taxon>Micromonosporaceae</taxon>
        <taxon>Pilimelia</taxon>
    </lineage>
</organism>
<dbReference type="RefSeq" id="WP_344171246.1">
    <property type="nucleotide sequence ID" value="NZ_BAAARY010000006.1"/>
</dbReference>
<dbReference type="Pfam" id="PF02416">
    <property type="entry name" value="TatA_B_E"/>
    <property type="match status" value="1"/>
</dbReference>
<evidence type="ECO:0000256" key="8">
    <source>
        <dbReference type="SAM" id="MobiDB-lite"/>
    </source>
</evidence>
<gene>
    <name evidence="9" type="ORF">GCM10010201_18460</name>
</gene>
<reference evidence="9 10" key="1">
    <citation type="journal article" date="2019" name="Int. J. Syst. Evol. Microbiol.">
        <title>The Global Catalogue of Microorganisms (GCM) 10K type strain sequencing project: providing services to taxonomists for standard genome sequencing and annotation.</title>
        <authorList>
            <consortium name="The Broad Institute Genomics Platform"/>
            <consortium name="The Broad Institute Genome Sequencing Center for Infectious Disease"/>
            <person name="Wu L."/>
            <person name="Ma J."/>
        </authorList>
    </citation>
    <scope>NUCLEOTIDE SEQUENCE [LARGE SCALE GENOMIC DNA]</scope>
    <source>
        <strain evidence="9 10">JCM 3367</strain>
    </source>
</reference>
<evidence type="ECO:0000256" key="7">
    <source>
        <dbReference type="ARBA" id="ARBA00023136"/>
    </source>
</evidence>
<keyword evidence="6" id="KW-0811">Translocation</keyword>
<evidence type="ECO:0000256" key="3">
    <source>
        <dbReference type="ARBA" id="ARBA00022692"/>
    </source>
</evidence>
<proteinExistence type="predicted"/>
<keyword evidence="7" id="KW-0472">Membrane</keyword>
<accession>A0ABN3NK81</accession>
<evidence type="ECO:0000256" key="5">
    <source>
        <dbReference type="ARBA" id="ARBA00022989"/>
    </source>
</evidence>
<keyword evidence="4" id="KW-0653">Protein transport</keyword>
<dbReference type="EMBL" id="BAAARY010000006">
    <property type="protein sequence ID" value="GAA2521031.1"/>
    <property type="molecule type" value="Genomic_DNA"/>
</dbReference>
<keyword evidence="3" id="KW-0812">Transmembrane</keyword>
<comment type="subcellular location">
    <subcellularLocation>
        <location evidence="1">Membrane</location>
        <topology evidence="1">Single-pass membrane protein</topology>
    </subcellularLocation>
</comment>
<comment type="caution">
    <text evidence="9">The sequence shown here is derived from an EMBL/GenBank/DDBJ whole genome shotgun (WGS) entry which is preliminary data.</text>
</comment>
<feature type="region of interest" description="Disordered" evidence="8">
    <location>
        <begin position="106"/>
        <end position="152"/>
    </location>
</feature>
<evidence type="ECO:0000256" key="6">
    <source>
        <dbReference type="ARBA" id="ARBA00023010"/>
    </source>
</evidence>
<evidence type="ECO:0000256" key="1">
    <source>
        <dbReference type="ARBA" id="ARBA00004167"/>
    </source>
</evidence>
<evidence type="ECO:0000256" key="2">
    <source>
        <dbReference type="ARBA" id="ARBA00022448"/>
    </source>
</evidence>
<evidence type="ECO:0000256" key="4">
    <source>
        <dbReference type="ARBA" id="ARBA00022927"/>
    </source>
</evidence>
<name>A0ABN3NK81_9ACTN</name>
<dbReference type="Gene3D" id="1.20.5.3310">
    <property type="match status" value="1"/>
</dbReference>
<evidence type="ECO:0000313" key="9">
    <source>
        <dbReference type="EMBL" id="GAA2521031.1"/>
    </source>
</evidence>
<keyword evidence="2" id="KW-0813">Transport</keyword>
<keyword evidence="5" id="KW-1133">Transmembrane helix</keyword>
<evidence type="ECO:0000313" key="10">
    <source>
        <dbReference type="Proteomes" id="UP001499978"/>
    </source>
</evidence>
<keyword evidence="10" id="KW-1185">Reference proteome</keyword>
<dbReference type="InterPro" id="IPR003369">
    <property type="entry name" value="TatA/B/E"/>
</dbReference>